<proteinExistence type="predicted"/>
<dbReference type="HOGENOM" id="CLU_151819_1_0_9"/>
<dbReference type="KEGG" id="lsa:LCA_1231"/>
<sequence>MFGWFKKQKQPVSEPLKQPEESIKEEWLTVPKYVSVNPKAYPQVILIATSIASGENPKSQFIVRRLLVPNPEAKRVSMIASCLMATQEQQQYVVRSIKKRVSEEA</sequence>
<dbReference type="STRING" id="314315.LCA_1231"/>
<protein>
    <submittedName>
        <fullName evidence="1">Uncharacterized protein</fullName>
    </submittedName>
</protein>
<dbReference type="RefSeq" id="WP_011374928.1">
    <property type="nucleotide sequence ID" value="NC_007576.1"/>
</dbReference>
<dbReference type="Proteomes" id="UP000002707">
    <property type="component" value="Chromosome"/>
</dbReference>
<keyword evidence="2" id="KW-1185">Reference proteome</keyword>
<organism evidence="1 2">
    <name type="scientific">Latilactobacillus sakei subsp. sakei (strain 23K)</name>
    <name type="common">Lactobacillus sakei subsp. sakei</name>
    <dbReference type="NCBI Taxonomy" id="314315"/>
    <lineage>
        <taxon>Bacteria</taxon>
        <taxon>Bacillati</taxon>
        <taxon>Bacillota</taxon>
        <taxon>Bacilli</taxon>
        <taxon>Lactobacillales</taxon>
        <taxon>Lactobacillaceae</taxon>
        <taxon>Latilactobacillus</taxon>
    </lineage>
</organism>
<accession>Q38W98</accession>
<name>Q38W98_LATSS</name>
<dbReference type="OrthoDB" id="2327660at2"/>
<dbReference type="EMBL" id="CR936503">
    <property type="protein sequence ID" value="CAI55535.1"/>
    <property type="molecule type" value="Genomic_DNA"/>
</dbReference>
<evidence type="ECO:0000313" key="2">
    <source>
        <dbReference type="Proteomes" id="UP000002707"/>
    </source>
</evidence>
<reference evidence="2" key="1">
    <citation type="journal article" date="2005" name="Nat. Biotechnol.">
        <title>The complete genome sequence of the meat-borne lactic acid bacterium Lactobacillus sakei 23K.</title>
        <authorList>
            <person name="Chaillou S."/>
            <person name="Champomier-Verges M.-C."/>
            <person name="Cornet M."/>
            <person name="Crutz-Le Coq A.-M."/>
            <person name="Dudez A.-M."/>
            <person name="Martin V."/>
            <person name="Beaufils S."/>
            <person name="Darbon-Rongere E."/>
            <person name="Bossy R."/>
            <person name="Loux V."/>
            <person name="Zagorec M."/>
        </authorList>
    </citation>
    <scope>NUCLEOTIDE SEQUENCE [LARGE SCALE GENOMIC DNA]</scope>
    <source>
        <strain evidence="2">23K</strain>
    </source>
</reference>
<gene>
    <name evidence="1" type="ordered locus">LCA_1231</name>
</gene>
<evidence type="ECO:0000313" key="1">
    <source>
        <dbReference type="EMBL" id="CAI55535.1"/>
    </source>
</evidence>
<dbReference type="AlphaFoldDB" id="Q38W98"/>
<dbReference type="eggNOG" id="ENOG50337QZ">
    <property type="taxonomic scope" value="Bacteria"/>
</dbReference>